<name>A0A0N4ZDD4_PARTI</name>
<evidence type="ECO:0000313" key="2">
    <source>
        <dbReference type="Proteomes" id="UP000038045"/>
    </source>
</evidence>
<dbReference type="AlphaFoldDB" id="A0A0N4ZDD4"/>
<keyword evidence="1" id="KW-1133">Transmembrane helix</keyword>
<dbReference type="WBParaSite" id="PTRK_0000557900.1">
    <property type="protein sequence ID" value="PTRK_0000557900.1"/>
    <property type="gene ID" value="PTRK_0000557900"/>
</dbReference>
<keyword evidence="2" id="KW-1185">Reference proteome</keyword>
<evidence type="ECO:0000256" key="1">
    <source>
        <dbReference type="SAM" id="Phobius"/>
    </source>
</evidence>
<keyword evidence="1" id="KW-0812">Transmembrane</keyword>
<reference evidence="3" key="1">
    <citation type="submission" date="2017-02" db="UniProtKB">
        <authorList>
            <consortium name="WormBaseParasite"/>
        </authorList>
    </citation>
    <scope>IDENTIFICATION</scope>
</reference>
<evidence type="ECO:0000313" key="3">
    <source>
        <dbReference type="WBParaSite" id="PTRK_0000557900.1"/>
    </source>
</evidence>
<proteinExistence type="predicted"/>
<accession>A0A0N4ZDD4</accession>
<protein>
    <submittedName>
        <fullName evidence="3">ZP domain-containing protein</fullName>
    </submittedName>
</protein>
<organism evidence="2 3">
    <name type="scientific">Parastrongyloides trichosuri</name>
    <name type="common">Possum-specific nematode worm</name>
    <dbReference type="NCBI Taxonomy" id="131310"/>
    <lineage>
        <taxon>Eukaryota</taxon>
        <taxon>Metazoa</taxon>
        <taxon>Ecdysozoa</taxon>
        <taxon>Nematoda</taxon>
        <taxon>Chromadorea</taxon>
        <taxon>Rhabditida</taxon>
        <taxon>Tylenchina</taxon>
        <taxon>Panagrolaimomorpha</taxon>
        <taxon>Strongyloidoidea</taxon>
        <taxon>Strongyloididae</taxon>
        <taxon>Parastrongyloides</taxon>
    </lineage>
</organism>
<dbReference type="Proteomes" id="UP000038045">
    <property type="component" value="Unplaced"/>
</dbReference>
<sequence length="346" mass="41026">MRIKESNYTKKPNFESMYLFYSKSDVEKMKNKNDINLSPLYGIEDLNSYILPKCAVKFNLLKAEVKLVDSNDEEVKMDDNNTIFFPPYMLDRKLKFKCKIFVEGNQKEVEDFYSKGIVVSPYRISNNNVKEKLKVKGYRETNEEKMEKYVCLLESYKAKNLELVKNYIKNNISFKMKLRNDLREISWESTKDMYIDCYIKYKNSIFFEEMIVILNNKYEFRTSNDNDKIYFEMSDKYVIFLFRNFGDDGDDIEEAFIDCRYKASGRSNLSIRTRGVLRNKNYYLRSEVTENDDTLFYVFGIGGIILISFILLISIMGVLFYYMVLKELMGDNNLADKKEELKNVSS</sequence>
<feature type="transmembrane region" description="Helical" evidence="1">
    <location>
        <begin position="295"/>
        <end position="322"/>
    </location>
</feature>
<keyword evidence="1" id="KW-0472">Membrane</keyword>